<evidence type="ECO:0000313" key="2">
    <source>
        <dbReference type="EMBL" id="CDS87027.1"/>
    </source>
</evidence>
<evidence type="ECO:0000313" key="4">
    <source>
        <dbReference type="EMBL" id="CDT82131.1"/>
    </source>
</evidence>
<dbReference type="AlphaFoldDB" id="A0A069AVY0"/>
<evidence type="ECO:0000259" key="1">
    <source>
        <dbReference type="Pfam" id="PF20753"/>
    </source>
</evidence>
<dbReference type="InterPro" id="IPR048276">
    <property type="entry name" value="Phage_tail-like_C"/>
</dbReference>
<sequence length="260" mass="30729">MIKLFVSEHFMFDNISSSEKGVISVTQDSDVLNEYGFIYSEELEIDNTYNNNPYYYSKSDKSTEDIYINLCRVDNMYNPIEWDDYTIEDIYSWLIKKDFKPFVSDDNVELTYYLKVKKIVKKFNIDKKGLLEITFQPYTNYSYRKLKKAVTIKKNREVTVTNYSNLDTNYAPILEIKNLSDEDITVENITIKSERLEIAGLKLNEKIIIDNLMYTVLDENKNNRFNLVNRKWIELKKGENTLKFTGNCEVIINAEYPIAR</sequence>
<dbReference type="RefSeq" id="WP_231302847.1">
    <property type="nucleotide sequence ID" value="NZ_BBYB01000195.1"/>
</dbReference>
<dbReference type="EMBL" id="LK933537">
    <property type="protein sequence ID" value="CDT82131.1"/>
    <property type="molecule type" value="Genomic_DNA"/>
</dbReference>
<name>A0A069AVY0_CLODI</name>
<feature type="domain" description="Phage tail-like C-terminal" evidence="1">
    <location>
        <begin position="142"/>
        <end position="252"/>
    </location>
</feature>
<accession>A0A069AVY0</accession>
<evidence type="ECO:0000313" key="3">
    <source>
        <dbReference type="EMBL" id="CDS87340.1"/>
    </source>
</evidence>
<gene>
    <name evidence="4" type="ORF">BN1095_920054</name>
    <name evidence="3" type="ORF">BN1096_610149</name>
    <name evidence="2" type="ORF">BN1097_610098</name>
</gene>
<reference evidence="4" key="1">
    <citation type="submission" date="2014-07" db="EMBL/GenBank/DDBJ databases">
        <authorList>
            <person name="Monot Marc"/>
        </authorList>
    </citation>
    <scope>NUCLEOTIDE SEQUENCE</scope>
    <source>
        <strain evidence="4">7032989</strain>
        <strain evidence="2">7032994</strain>
    </source>
</reference>
<dbReference type="Pfam" id="PF20753">
    <property type="entry name" value="DUF6558_C"/>
    <property type="match status" value="1"/>
</dbReference>
<dbReference type="EMBL" id="LK932400">
    <property type="protein sequence ID" value="CDS87027.1"/>
    <property type="molecule type" value="Genomic_DNA"/>
</dbReference>
<proteinExistence type="predicted"/>
<dbReference type="EMBL" id="LK932515">
    <property type="protein sequence ID" value="CDS87340.1"/>
    <property type="molecule type" value="Genomic_DNA"/>
</dbReference>
<protein>
    <recommendedName>
        <fullName evidence="1">Phage tail-like C-terminal domain-containing protein</fullName>
    </recommendedName>
</protein>
<organism evidence="4">
    <name type="scientific">Clostridioides difficile</name>
    <name type="common">Peptoclostridium difficile</name>
    <dbReference type="NCBI Taxonomy" id="1496"/>
    <lineage>
        <taxon>Bacteria</taxon>
        <taxon>Bacillati</taxon>
        <taxon>Bacillota</taxon>
        <taxon>Clostridia</taxon>
        <taxon>Peptostreptococcales</taxon>
        <taxon>Peptostreptococcaceae</taxon>
        <taxon>Clostridioides</taxon>
    </lineage>
</organism>